<dbReference type="Gene3D" id="3.40.50.720">
    <property type="entry name" value="NAD(P)-binding Rossmann-like Domain"/>
    <property type="match status" value="1"/>
</dbReference>
<accession>A0A5C4MWH1</accession>
<dbReference type="AlphaFoldDB" id="A0A5C4MWH1"/>
<name>A0A5C4MWH1_9RHOB</name>
<dbReference type="Proteomes" id="UP000305887">
    <property type="component" value="Unassembled WGS sequence"/>
</dbReference>
<protein>
    <submittedName>
        <fullName evidence="1">Uncharacterized protein</fullName>
    </submittedName>
</protein>
<dbReference type="InterPro" id="IPR036291">
    <property type="entry name" value="NAD(P)-bd_dom_sf"/>
</dbReference>
<dbReference type="EMBL" id="VDFU01000017">
    <property type="protein sequence ID" value="TNC48467.1"/>
    <property type="molecule type" value="Genomic_DNA"/>
</dbReference>
<reference evidence="1 2" key="1">
    <citation type="submission" date="2019-06" db="EMBL/GenBank/DDBJ databases">
        <title>YIM 131921 draft genome.</title>
        <authorList>
            <person name="Jiang L."/>
        </authorList>
    </citation>
    <scope>NUCLEOTIDE SEQUENCE [LARGE SCALE GENOMIC DNA]</scope>
    <source>
        <strain evidence="1 2">YIM 131921</strain>
    </source>
</reference>
<keyword evidence="2" id="KW-1185">Reference proteome</keyword>
<organism evidence="1 2">
    <name type="scientific">Rubellimicrobium rubrum</name>
    <dbReference type="NCBI Taxonomy" id="2585369"/>
    <lineage>
        <taxon>Bacteria</taxon>
        <taxon>Pseudomonadati</taxon>
        <taxon>Pseudomonadota</taxon>
        <taxon>Alphaproteobacteria</taxon>
        <taxon>Rhodobacterales</taxon>
        <taxon>Roseobacteraceae</taxon>
        <taxon>Rubellimicrobium</taxon>
    </lineage>
</organism>
<sequence length="91" mass="10115">MGEPIYTDSKFAVRTIVQTVRRRVSKHGQRVGAVLSGPVLTALLDHWPKAKMEEALARHPEEVAHAVLFMPKRPLSIVIRNLVILPNSVGL</sequence>
<evidence type="ECO:0000313" key="1">
    <source>
        <dbReference type="EMBL" id="TNC48467.1"/>
    </source>
</evidence>
<gene>
    <name evidence="1" type="ORF">FHG66_14030</name>
</gene>
<proteinExistence type="predicted"/>
<dbReference type="SUPFAM" id="SSF51735">
    <property type="entry name" value="NAD(P)-binding Rossmann-fold domains"/>
    <property type="match status" value="1"/>
</dbReference>
<dbReference type="RefSeq" id="WP_139077687.1">
    <property type="nucleotide sequence ID" value="NZ_VDFU01000017.1"/>
</dbReference>
<comment type="caution">
    <text evidence="1">The sequence shown here is derived from an EMBL/GenBank/DDBJ whole genome shotgun (WGS) entry which is preliminary data.</text>
</comment>
<evidence type="ECO:0000313" key="2">
    <source>
        <dbReference type="Proteomes" id="UP000305887"/>
    </source>
</evidence>